<proteinExistence type="predicted"/>
<sequence>ALTLCHSRGFAGLKLCRYLELWGYYVKDLKFLVSKFGGLSSQKFTSAAYVYSFGVLRFYQNKSYNSDINQTKTETSNFQNLTYVVPGFIGQGLTPA</sequence>
<protein>
    <submittedName>
        <fullName evidence="1">18413_t:CDS:1</fullName>
    </submittedName>
</protein>
<organism evidence="1 2">
    <name type="scientific">Racocetra persica</name>
    <dbReference type="NCBI Taxonomy" id="160502"/>
    <lineage>
        <taxon>Eukaryota</taxon>
        <taxon>Fungi</taxon>
        <taxon>Fungi incertae sedis</taxon>
        <taxon>Mucoromycota</taxon>
        <taxon>Glomeromycotina</taxon>
        <taxon>Glomeromycetes</taxon>
        <taxon>Diversisporales</taxon>
        <taxon>Gigasporaceae</taxon>
        <taxon>Racocetra</taxon>
    </lineage>
</organism>
<reference evidence="1" key="1">
    <citation type="submission" date="2021-06" db="EMBL/GenBank/DDBJ databases">
        <authorList>
            <person name="Kallberg Y."/>
            <person name="Tangrot J."/>
            <person name="Rosling A."/>
        </authorList>
    </citation>
    <scope>NUCLEOTIDE SEQUENCE</scope>
    <source>
        <strain evidence="1">MA461A</strain>
    </source>
</reference>
<accession>A0ACA9QN47</accession>
<gene>
    <name evidence="1" type="ORF">RPERSI_LOCUS15052</name>
</gene>
<dbReference type="EMBL" id="CAJVQC010035568">
    <property type="protein sequence ID" value="CAG8759354.1"/>
    <property type="molecule type" value="Genomic_DNA"/>
</dbReference>
<comment type="caution">
    <text evidence="1">The sequence shown here is derived from an EMBL/GenBank/DDBJ whole genome shotgun (WGS) entry which is preliminary data.</text>
</comment>
<feature type="non-terminal residue" evidence="1">
    <location>
        <position position="1"/>
    </location>
</feature>
<evidence type="ECO:0000313" key="1">
    <source>
        <dbReference type="EMBL" id="CAG8759354.1"/>
    </source>
</evidence>
<name>A0ACA9QN47_9GLOM</name>
<evidence type="ECO:0000313" key="2">
    <source>
        <dbReference type="Proteomes" id="UP000789920"/>
    </source>
</evidence>
<dbReference type="Proteomes" id="UP000789920">
    <property type="component" value="Unassembled WGS sequence"/>
</dbReference>
<keyword evidence="2" id="KW-1185">Reference proteome</keyword>